<dbReference type="CDD" id="cd11561">
    <property type="entry name" value="W2_eIF5"/>
    <property type="match status" value="1"/>
</dbReference>
<dbReference type="InterPro" id="IPR016190">
    <property type="entry name" value="Transl_init_fac_IF2/IF5_Zn-bd"/>
</dbReference>
<proteinExistence type="inferred from homology"/>
<dbReference type="PANTHER" id="PTHR23001">
    <property type="entry name" value="EUKARYOTIC TRANSLATION INITIATION FACTOR"/>
    <property type="match status" value="1"/>
</dbReference>
<dbReference type="Pfam" id="PF01873">
    <property type="entry name" value="eIF-5_eIF-2B"/>
    <property type="match status" value="1"/>
</dbReference>
<dbReference type="GO" id="GO:0003743">
    <property type="term" value="F:translation initiation factor activity"/>
    <property type="evidence" value="ECO:0007669"/>
    <property type="project" value="UniProtKB-KW"/>
</dbReference>
<dbReference type="GO" id="GO:0001732">
    <property type="term" value="P:formation of cytoplasmic translation initiation complex"/>
    <property type="evidence" value="ECO:0007669"/>
    <property type="project" value="TreeGrafter"/>
</dbReference>
<evidence type="ECO:0000256" key="4">
    <source>
        <dbReference type="ARBA" id="ARBA00022917"/>
    </source>
</evidence>
<dbReference type="InterPro" id="IPR003307">
    <property type="entry name" value="W2_domain"/>
</dbReference>
<protein>
    <submittedName>
        <fullName evidence="6">Domain found in IF2B/IF5-domain-containing protein</fullName>
    </submittedName>
</protein>
<evidence type="ECO:0000256" key="3">
    <source>
        <dbReference type="ARBA" id="ARBA00022741"/>
    </source>
</evidence>
<comment type="caution">
    <text evidence="6">The sequence shown here is derived from an EMBL/GenBank/DDBJ whole genome shotgun (WGS) entry which is preliminary data.</text>
</comment>
<dbReference type="Gene3D" id="1.25.40.180">
    <property type="match status" value="1"/>
</dbReference>
<dbReference type="PROSITE" id="PS51363">
    <property type="entry name" value="W2"/>
    <property type="match status" value="1"/>
</dbReference>
<dbReference type="GO" id="GO:0005829">
    <property type="term" value="C:cytosol"/>
    <property type="evidence" value="ECO:0007669"/>
    <property type="project" value="TreeGrafter"/>
</dbReference>
<dbReference type="Pfam" id="PF02020">
    <property type="entry name" value="W2"/>
    <property type="match status" value="1"/>
</dbReference>
<dbReference type="Proteomes" id="UP000268093">
    <property type="component" value="Unassembled WGS sequence"/>
</dbReference>
<dbReference type="EMBL" id="RBNI01017768">
    <property type="protein sequence ID" value="RUO99946.1"/>
    <property type="molecule type" value="Genomic_DNA"/>
</dbReference>
<dbReference type="InterPro" id="IPR016189">
    <property type="entry name" value="Transl_init_fac_IF2/IF5_N"/>
</dbReference>
<evidence type="ECO:0000256" key="1">
    <source>
        <dbReference type="ARBA" id="ARBA00010397"/>
    </source>
</evidence>
<dbReference type="Gene3D" id="3.30.30.170">
    <property type="match status" value="1"/>
</dbReference>
<evidence type="ECO:0000256" key="2">
    <source>
        <dbReference type="ARBA" id="ARBA00022540"/>
    </source>
</evidence>
<dbReference type="SMART" id="SM00515">
    <property type="entry name" value="eIF5C"/>
    <property type="match status" value="1"/>
</dbReference>
<keyword evidence="5" id="KW-0342">GTP-binding</keyword>
<keyword evidence="3" id="KW-0547">Nucleotide-binding</keyword>
<keyword evidence="2" id="KW-0396">Initiation factor</keyword>
<dbReference type="GO" id="GO:0071074">
    <property type="term" value="F:eukaryotic initiation factor eIF2 binding"/>
    <property type="evidence" value="ECO:0007669"/>
    <property type="project" value="TreeGrafter"/>
</dbReference>
<dbReference type="FunFam" id="3.30.30.170:FF:000002">
    <property type="entry name" value="Eukaryotic translation initiation factor 5"/>
    <property type="match status" value="1"/>
</dbReference>
<dbReference type="FunFam" id="1.25.40.180:FF:000031">
    <property type="entry name" value="Eukaryotic translation initiation factor 5"/>
    <property type="match status" value="1"/>
</dbReference>
<dbReference type="InterPro" id="IPR002735">
    <property type="entry name" value="Transl_init_fac_IF2/IF5_dom"/>
</dbReference>
<sequence>MATVNIRRDVKDTFYRYKMPRLLSKVEGKGNGIKTVIPNMSDISRSLSRPPTYPTKYFGFELGAQVNCDGKNDRYIVNGAHDAARLQQILDGFIQRYVLCPSCQNPETDLIITKTDEIIMDCKACGKRNPADNRHKLATFITRNPPPPPGKGGKKGKHAGTNTPPGSAVDEDGNPIEPVEGDEDDDDDDELTRRLNAEAAELPAESAIAAEEWSEDTSAEAVARRMQELAVKTTVLGDDDDDDDEGNKYEAFGQWLDENTKATDDDIYKKAEELGVANKHKAVQVLVQCIFDETIVQQIPKRTKLLQRFGTSEKHQRAILGGIERLVGLEYKDKLMTKVPIILKKIYDADLVEEEVILKWGEKPSKRYVDRDTSKAVKKAAETFLNWLRNAAEEETDEEDD</sequence>
<evidence type="ECO:0000313" key="6">
    <source>
        <dbReference type="EMBL" id="RUO99946.1"/>
    </source>
</evidence>
<dbReference type="Gene3D" id="2.20.25.350">
    <property type="match status" value="1"/>
</dbReference>
<dbReference type="SUPFAM" id="SSF75689">
    <property type="entry name" value="Zinc-binding domain of translation initiation factor 2 beta"/>
    <property type="match status" value="1"/>
</dbReference>
<dbReference type="SUPFAM" id="SSF100966">
    <property type="entry name" value="Translation initiation factor 2 beta, aIF2beta, N-terminal domain"/>
    <property type="match status" value="1"/>
</dbReference>
<dbReference type="PANTHER" id="PTHR23001:SF7">
    <property type="entry name" value="EUKARYOTIC TRANSLATION INITIATION FACTOR 5"/>
    <property type="match status" value="1"/>
</dbReference>
<dbReference type="GO" id="GO:0005092">
    <property type="term" value="F:GDP-dissociation inhibitor activity"/>
    <property type="evidence" value="ECO:0007669"/>
    <property type="project" value="TreeGrafter"/>
</dbReference>
<dbReference type="OrthoDB" id="10250831at2759"/>
<reference evidence="6 7" key="1">
    <citation type="journal article" date="2018" name="New Phytol.">
        <title>Phylogenomics of Endogonaceae and evolution of mycorrhizas within Mucoromycota.</title>
        <authorList>
            <person name="Chang Y."/>
            <person name="Desiro A."/>
            <person name="Na H."/>
            <person name="Sandor L."/>
            <person name="Lipzen A."/>
            <person name="Clum A."/>
            <person name="Barry K."/>
            <person name="Grigoriev I.V."/>
            <person name="Martin F.M."/>
            <person name="Stajich J.E."/>
            <person name="Smith M.E."/>
            <person name="Bonito G."/>
            <person name="Spatafora J.W."/>
        </authorList>
    </citation>
    <scope>NUCLEOTIDE SEQUENCE [LARGE SCALE GENOMIC DNA]</scope>
    <source>
        <strain evidence="6 7">GMNB39</strain>
    </source>
</reference>
<name>A0A433ABJ1_9FUNG</name>
<keyword evidence="7" id="KW-1185">Reference proteome</keyword>
<organism evidence="6 7">
    <name type="scientific">Jimgerdemannia flammicorona</name>
    <dbReference type="NCBI Taxonomy" id="994334"/>
    <lineage>
        <taxon>Eukaryota</taxon>
        <taxon>Fungi</taxon>
        <taxon>Fungi incertae sedis</taxon>
        <taxon>Mucoromycota</taxon>
        <taxon>Mucoromycotina</taxon>
        <taxon>Endogonomycetes</taxon>
        <taxon>Endogonales</taxon>
        <taxon>Endogonaceae</taxon>
        <taxon>Jimgerdemannia</taxon>
    </lineage>
</organism>
<accession>A0A433ABJ1</accession>
<dbReference type="FunFam" id="2.20.25.350:FF:000001">
    <property type="entry name" value="Eukaryotic translation initiation factor 5"/>
    <property type="match status" value="1"/>
</dbReference>
<dbReference type="AlphaFoldDB" id="A0A433ABJ1"/>
<evidence type="ECO:0000313" key="7">
    <source>
        <dbReference type="Proteomes" id="UP000268093"/>
    </source>
</evidence>
<dbReference type="SMART" id="SM00653">
    <property type="entry name" value="eIF2B_5"/>
    <property type="match status" value="1"/>
</dbReference>
<keyword evidence="4" id="KW-0648">Protein biosynthesis</keyword>
<dbReference type="InterPro" id="IPR016024">
    <property type="entry name" value="ARM-type_fold"/>
</dbReference>
<evidence type="ECO:0000256" key="5">
    <source>
        <dbReference type="ARBA" id="ARBA00023134"/>
    </source>
</evidence>
<dbReference type="InterPro" id="IPR045196">
    <property type="entry name" value="IF2/IF5"/>
</dbReference>
<gene>
    <name evidence="6" type="ORF">BC936DRAFT_140737</name>
</gene>
<comment type="similarity">
    <text evidence="1">Belongs to the eIF-2-beta/eIF-5 family.</text>
</comment>
<dbReference type="SUPFAM" id="SSF48371">
    <property type="entry name" value="ARM repeat"/>
    <property type="match status" value="1"/>
</dbReference>
<dbReference type="GO" id="GO:0005525">
    <property type="term" value="F:GTP binding"/>
    <property type="evidence" value="ECO:0007669"/>
    <property type="project" value="UniProtKB-KW"/>
</dbReference>